<feature type="domain" description="HTH gntR-type" evidence="4">
    <location>
        <begin position="5"/>
        <end position="72"/>
    </location>
</feature>
<dbReference type="GO" id="GO:0003700">
    <property type="term" value="F:DNA-binding transcription factor activity"/>
    <property type="evidence" value="ECO:0007669"/>
    <property type="project" value="InterPro"/>
</dbReference>
<dbReference type="PANTHER" id="PTHR43537">
    <property type="entry name" value="TRANSCRIPTIONAL REGULATOR, GNTR FAMILY"/>
    <property type="match status" value="1"/>
</dbReference>
<dbReference type="eggNOG" id="COG1802">
    <property type="taxonomic scope" value="Bacteria"/>
</dbReference>
<accession>A0A0R2I4P2</accession>
<protein>
    <recommendedName>
        <fullName evidence="4">HTH gntR-type domain-containing protein</fullName>
    </recommendedName>
</protein>
<dbReference type="EMBL" id="JQBS01000007">
    <property type="protein sequence ID" value="KRN57397.1"/>
    <property type="molecule type" value="Genomic_DNA"/>
</dbReference>
<gene>
    <name evidence="5" type="ORF">IV74_GL000379</name>
</gene>
<evidence type="ECO:0000313" key="5">
    <source>
        <dbReference type="EMBL" id="KRN57397.1"/>
    </source>
</evidence>
<reference evidence="5 6" key="1">
    <citation type="journal article" date="2015" name="Genome Announc.">
        <title>Expanding the biotechnology potential of lactobacilli through comparative genomics of 213 strains and associated genera.</title>
        <authorList>
            <person name="Sun Z."/>
            <person name="Harris H.M."/>
            <person name="McCann A."/>
            <person name="Guo C."/>
            <person name="Argimon S."/>
            <person name="Zhang W."/>
            <person name="Yang X."/>
            <person name="Jeffery I.B."/>
            <person name="Cooney J.C."/>
            <person name="Kagawa T.F."/>
            <person name="Liu W."/>
            <person name="Song Y."/>
            <person name="Salvetti E."/>
            <person name="Wrobel A."/>
            <person name="Rasinkangas P."/>
            <person name="Parkhill J."/>
            <person name="Rea M.C."/>
            <person name="O'Sullivan O."/>
            <person name="Ritari J."/>
            <person name="Douillard F.P."/>
            <person name="Paul Ross R."/>
            <person name="Yang R."/>
            <person name="Briner A.E."/>
            <person name="Felis G.E."/>
            <person name="de Vos W.M."/>
            <person name="Barrangou R."/>
            <person name="Klaenhammer T.R."/>
            <person name="Caufield P.W."/>
            <person name="Cui Y."/>
            <person name="Zhang H."/>
            <person name="O'Toole P.W."/>
        </authorList>
    </citation>
    <scope>NUCLEOTIDE SEQUENCE [LARGE SCALE GENOMIC DNA]</scope>
    <source>
        <strain evidence="5 6">DSM 20623</strain>
    </source>
</reference>
<dbReference type="Gene3D" id="1.10.10.10">
    <property type="entry name" value="Winged helix-like DNA-binding domain superfamily/Winged helix DNA-binding domain"/>
    <property type="match status" value="1"/>
</dbReference>
<keyword evidence="3" id="KW-0804">Transcription</keyword>
<dbReference type="GO" id="GO:0003677">
    <property type="term" value="F:DNA binding"/>
    <property type="evidence" value="ECO:0007669"/>
    <property type="project" value="UniProtKB-KW"/>
</dbReference>
<dbReference type="PANTHER" id="PTHR43537:SF45">
    <property type="entry name" value="GNTR FAMILY REGULATORY PROTEIN"/>
    <property type="match status" value="1"/>
</dbReference>
<evidence type="ECO:0000259" key="4">
    <source>
        <dbReference type="PROSITE" id="PS50949"/>
    </source>
</evidence>
<dbReference type="InterPro" id="IPR036390">
    <property type="entry name" value="WH_DNA-bd_sf"/>
</dbReference>
<evidence type="ECO:0000313" key="6">
    <source>
        <dbReference type="Proteomes" id="UP000051658"/>
    </source>
</evidence>
<dbReference type="GeneID" id="89588373"/>
<evidence type="ECO:0000256" key="2">
    <source>
        <dbReference type="ARBA" id="ARBA00023125"/>
    </source>
</evidence>
<dbReference type="PATRIC" id="fig|1449336.4.peg.386"/>
<keyword evidence="1" id="KW-0805">Transcription regulation</keyword>
<dbReference type="AlphaFoldDB" id="A0A0R2I4P2"/>
<dbReference type="InterPro" id="IPR000524">
    <property type="entry name" value="Tscrpt_reg_HTH_GntR"/>
</dbReference>
<keyword evidence="2" id="KW-0238">DNA-binding</keyword>
<organism evidence="5 6">
    <name type="scientific">Carnobacterium divergens DSM 20623</name>
    <dbReference type="NCBI Taxonomy" id="1449336"/>
    <lineage>
        <taxon>Bacteria</taxon>
        <taxon>Bacillati</taxon>
        <taxon>Bacillota</taxon>
        <taxon>Bacilli</taxon>
        <taxon>Lactobacillales</taxon>
        <taxon>Carnobacteriaceae</taxon>
        <taxon>Carnobacterium</taxon>
    </lineage>
</organism>
<dbReference type="PROSITE" id="PS50949">
    <property type="entry name" value="HTH_GNTR"/>
    <property type="match status" value="1"/>
</dbReference>
<keyword evidence="6" id="KW-1185">Reference proteome</keyword>
<dbReference type="InterPro" id="IPR036388">
    <property type="entry name" value="WH-like_DNA-bd_sf"/>
</dbReference>
<evidence type="ECO:0000256" key="3">
    <source>
        <dbReference type="ARBA" id="ARBA00023163"/>
    </source>
</evidence>
<dbReference type="SUPFAM" id="SSF46785">
    <property type="entry name" value="Winged helix' DNA-binding domain"/>
    <property type="match status" value="1"/>
</dbReference>
<comment type="caution">
    <text evidence="5">The sequence shown here is derived from an EMBL/GenBank/DDBJ whole genome shotgun (WGS) entry which is preliminary data.</text>
</comment>
<evidence type="ECO:0000256" key="1">
    <source>
        <dbReference type="ARBA" id="ARBA00023015"/>
    </source>
</evidence>
<name>A0A0R2I4P2_CARDV</name>
<dbReference type="SMART" id="SM00345">
    <property type="entry name" value="HTH_GNTR"/>
    <property type="match status" value="1"/>
</dbReference>
<dbReference type="CDD" id="cd07377">
    <property type="entry name" value="WHTH_GntR"/>
    <property type="match status" value="1"/>
</dbReference>
<dbReference type="RefSeq" id="WP_034570888.1">
    <property type="nucleotide sequence ID" value="NZ_JQBS01000007.1"/>
</dbReference>
<proteinExistence type="predicted"/>
<sequence>MPRSKNLEKVAYHYLKEQIQSKEWLPQTHITEQKISTCLGISRTPIRNAFLKLQEEGYLTIIPHKGAVVTEPKIKFKEYADRLEYIELMIVHQLHFIELKEIQLDFPKLDCLLNQMIACIEQGDVQLYDEKERQLIRVFLQSGKNDYMMSSVMDTIRSLHQQKDSELAYILKKNIPKKIHHYSLIVDLLRKKQFGLARKQVRIAVNQLVLSVLND</sequence>
<dbReference type="Pfam" id="PF00392">
    <property type="entry name" value="GntR"/>
    <property type="match status" value="1"/>
</dbReference>
<dbReference type="Proteomes" id="UP000051658">
    <property type="component" value="Unassembled WGS sequence"/>
</dbReference>